<feature type="region of interest" description="Disordered" evidence="1">
    <location>
        <begin position="1"/>
        <end position="47"/>
    </location>
</feature>
<feature type="compositionally biased region" description="Basic residues" evidence="1">
    <location>
        <begin position="15"/>
        <end position="25"/>
    </location>
</feature>
<reference evidence="2 3" key="1">
    <citation type="submission" date="2024-04" db="EMBL/GenBank/DDBJ databases">
        <title>genome sequences of Mucor flavus KT1a and Helicostylum pulchrum KT1b strains isolation_sourced from the surface of a dry-aged beef.</title>
        <authorList>
            <person name="Toyotome T."/>
            <person name="Hosono M."/>
            <person name="Torimaru M."/>
            <person name="Fukuda K."/>
            <person name="Mikami N."/>
        </authorList>
    </citation>
    <scope>NUCLEOTIDE SEQUENCE [LARGE SCALE GENOMIC DNA]</scope>
    <source>
        <strain evidence="2 3">KT1b</strain>
    </source>
</reference>
<gene>
    <name evidence="2" type="ORF">HPULCUR_001352</name>
</gene>
<evidence type="ECO:0000256" key="1">
    <source>
        <dbReference type="SAM" id="MobiDB-lite"/>
    </source>
</evidence>
<comment type="caution">
    <text evidence="2">The sequence shown here is derived from an EMBL/GenBank/DDBJ whole genome shotgun (WGS) entry which is preliminary data.</text>
</comment>
<name>A0ABP9XMG5_9FUNG</name>
<evidence type="ECO:0000313" key="2">
    <source>
        <dbReference type="EMBL" id="GAA5795987.1"/>
    </source>
</evidence>
<feature type="compositionally biased region" description="Polar residues" evidence="1">
    <location>
        <begin position="71"/>
        <end position="93"/>
    </location>
</feature>
<evidence type="ECO:0000313" key="3">
    <source>
        <dbReference type="Proteomes" id="UP001476247"/>
    </source>
</evidence>
<organism evidence="2 3">
    <name type="scientific">Helicostylum pulchrum</name>
    <dbReference type="NCBI Taxonomy" id="562976"/>
    <lineage>
        <taxon>Eukaryota</taxon>
        <taxon>Fungi</taxon>
        <taxon>Fungi incertae sedis</taxon>
        <taxon>Mucoromycota</taxon>
        <taxon>Mucoromycotina</taxon>
        <taxon>Mucoromycetes</taxon>
        <taxon>Mucorales</taxon>
        <taxon>Mucorineae</taxon>
        <taxon>Mucoraceae</taxon>
        <taxon>Helicostylum</taxon>
    </lineage>
</organism>
<dbReference type="EMBL" id="BAABUJ010000005">
    <property type="protein sequence ID" value="GAA5795987.1"/>
    <property type="molecule type" value="Genomic_DNA"/>
</dbReference>
<accession>A0ABP9XMG5</accession>
<dbReference type="Proteomes" id="UP001476247">
    <property type="component" value="Unassembled WGS sequence"/>
</dbReference>
<keyword evidence="3" id="KW-1185">Reference proteome</keyword>
<sequence>MANRTVIHSPAQRAGKIRVSRKPAKKTLESDKQDDIKSEEEVISEDEDPEVLHDIVMRDFQARNIQAQIASRQSQVSNNPGSNVKQIFVNSAQPRGLSH</sequence>
<protein>
    <submittedName>
        <fullName evidence="2">Uncharacterized protein</fullName>
    </submittedName>
</protein>
<feature type="compositionally biased region" description="Basic and acidic residues" evidence="1">
    <location>
        <begin position="26"/>
        <end position="40"/>
    </location>
</feature>
<feature type="region of interest" description="Disordered" evidence="1">
    <location>
        <begin position="71"/>
        <end position="99"/>
    </location>
</feature>
<proteinExistence type="predicted"/>